<dbReference type="AlphaFoldDB" id="S3DIT9"/>
<dbReference type="EMBL" id="KE145352">
    <property type="protein sequence ID" value="EPE37074.1"/>
    <property type="molecule type" value="Genomic_DNA"/>
</dbReference>
<dbReference type="OMA" id="GFAESMH"/>
<dbReference type="Gene3D" id="2.40.128.680">
    <property type="match status" value="1"/>
</dbReference>
<evidence type="ECO:0000256" key="1">
    <source>
        <dbReference type="SAM" id="MobiDB-lite"/>
    </source>
</evidence>
<evidence type="ECO:0000313" key="2">
    <source>
        <dbReference type="EMBL" id="EPE37074.1"/>
    </source>
</evidence>
<dbReference type="KEGG" id="glz:GLAREA_09237"/>
<dbReference type="GeneID" id="19468285"/>
<dbReference type="GO" id="GO:0032299">
    <property type="term" value="C:ribonuclease H2 complex"/>
    <property type="evidence" value="ECO:0007669"/>
    <property type="project" value="InterPro"/>
</dbReference>
<evidence type="ECO:0000313" key="3">
    <source>
        <dbReference type="Proteomes" id="UP000016922"/>
    </source>
</evidence>
<dbReference type="CDD" id="cd09271">
    <property type="entry name" value="RNase_H2-C"/>
    <property type="match status" value="1"/>
</dbReference>
<dbReference type="eggNOG" id="ENOG502S2XE">
    <property type="taxonomic scope" value="Eukaryota"/>
</dbReference>
<dbReference type="GO" id="GO:0006401">
    <property type="term" value="P:RNA catabolic process"/>
    <property type="evidence" value="ECO:0007669"/>
    <property type="project" value="InterPro"/>
</dbReference>
<organism evidence="2 3">
    <name type="scientific">Glarea lozoyensis (strain ATCC 20868 / MF5171)</name>
    <dbReference type="NCBI Taxonomy" id="1116229"/>
    <lineage>
        <taxon>Eukaryota</taxon>
        <taxon>Fungi</taxon>
        <taxon>Dikarya</taxon>
        <taxon>Ascomycota</taxon>
        <taxon>Pezizomycotina</taxon>
        <taxon>Leotiomycetes</taxon>
        <taxon>Helotiales</taxon>
        <taxon>Helotiaceae</taxon>
        <taxon>Glarea</taxon>
    </lineage>
</organism>
<dbReference type="InterPro" id="IPR013924">
    <property type="entry name" value="RNase_H2_suC"/>
</dbReference>
<accession>S3DIT9</accession>
<proteinExistence type="predicted"/>
<gene>
    <name evidence="2" type="ORF">GLAREA_09237</name>
</gene>
<protein>
    <submittedName>
        <fullName evidence="2">Uncharacterized protein</fullName>
    </submittedName>
</protein>
<dbReference type="HOGENOM" id="CLU_097632_0_0_1"/>
<dbReference type="PANTHER" id="PTHR47204">
    <property type="entry name" value="OS02G0168900 PROTEIN"/>
    <property type="match status" value="1"/>
</dbReference>
<name>S3DIT9_GLAL2</name>
<sequence>MLAIQKSKSHKGECTPNVLPCRIHHNGPVNTSKRYWSPRKDADGKTIAYFRGRKLHGKAMKIPKGYRGVVLSTTDKILPKPQSKEHDEEDEEEFNEVKVVDEEATFDEFMVWGHEALPEEMADPYVRGMEEWIDFAKTIHAHDDEELDVGVGGKAK</sequence>
<dbReference type="Proteomes" id="UP000016922">
    <property type="component" value="Unassembled WGS sequence"/>
</dbReference>
<reference evidence="2 3" key="1">
    <citation type="journal article" date="2013" name="BMC Genomics">
        <title>Genomics-driven discovery of the pneumocandin biosynthetic gene cluster in the fungus Glarea lozoyensis.</title>
        <authorList>
            <person name="Chen L."/>
            <person name="Yue Q."/>
            <person name="Zhang X."/>
            <person name="Xiang M."/>
            <person name="Wang C."/>
            <person name="Li S."/>
            <person name="Che Y."/>
            <person name="Ortiz-Lopez F.J."/>
            <person name="Bills G.F."/>
            <person name="Liu X."/>
            <person name="An Z."/>
        </authorList>
    </citation>
    <scope>NUCLEOTIDE SEQUENCE [LARGE SCALE GENOMIC DNA]</scope>
    <source>
        <strain evidence="3">ATCC 20868 / MF5171</strain>
    </source>
</reference>
<dbReference type="Pfam" id="PF08615">
    <property type="entry name" value="RNase_H2_suC"/>
    <property type="match status" value="1"/>
</dbReference>
<dbReference type="OrthoDB" id="6222486at2759"/>
<feature type="region of interest" description="Disordered" evidence="1">
    <location>
        <begin position="77"/>
        <end position="96"/>
    </location>
</feature>
<keyword evidence="3" id="KW-1185">Reference proteome</keyword>
<dbReference type="PANTHER" id="PTHR47204:SF1">
    <property type="entry name" value="RIBONUCLEASE H2 SUBUNIT C"/>
    <property type="match status" value="1"/>
</dbReference>
<dbReference type="STRING" id="1116229.S3DIT9"/>
<dbReference type="RefSeq" id="XP_008076389.1">
    <property type="nucleotide sequence ID" value="XM_008078198.1"/>
</dbReference>